<reference evidence="2" key="1">
    <citation type="submission" date="2023-04" db="EMBL/GenBank/DDBJ databases">
        <title>Phytophthora lilii NBRC 32176.</title>
        <authorList>
            <person name="Ichikawa N."/>
            <person name="Sato H."/>
            <person name="Tonouchi N."/>
        </authorList>
    </citation>
    <scope>NUCLEOTIDE SEQUENCE</scope>
    <source>
        <strain evidence="2">NBRC 32176</strain>
    </source>
</reference>
<evidence type="ECO:0000313" key="3">
    <source>
        <dbReference type="Proteomes" id="UP001165083"/>
    </source>
</evidence>
<name>A0A9W6WV65_9STRA</name>
<accession>A0A9W6WV65</accession>
<protein>
    <submittedName>
        <fullName evidence="2">Unnamed protein product</fullName>
    </submittedName>
</protein>
<feature type="region of interest" description="Disordered" evidence="1">
    <location>
        <begin position="48"/>
        <end position="109"/>
    </location>
</feature>
<gene>
    <name evidence="2" type="ORF">Plil01_000640900</name>
</gene>
<keyword evidence="3" id="KW-1185">Reference proteome</keyword>
<sequence length="136" mass="15554">MEDGRTRKISAKWRQQQQQQQVPVTNQFDDAGWADDAETHVGFNAFDFSASPEAFDGSEQQQGQSKAPAEPSQDNQQVEQEQEARNASLWERRRQQDGLGRQLPTLGQDALWGGPVHYATHDAQRRALYYQPQYYA</sequence>
<dbReference type="Proteomes" id="UP001165083">
    <property type="component" value="Unassembled WGS sequence"/>
</dbReference>
<comment type="caution">
    <text evidence="2">The sequence shown here is derived from an EMBL/GenBank/DDBJ whole genome shotgun (WGS) entry which is preliminary data.</text>
</comment>
<feature type="region of interest" description="Disordered" evidence="1">
    <location>
        <begin position="1"/>
        <end position="36"/>
    </location>
</feature>
<evidence type="ECO:0000256" key="1">
    <source>
        <dbReference type="SAM" id="MobiDB-lite"/>
    </source>
</evidence>
<organism evidence="2 3">
    <name type="scientific">Phytophthora lilii</name>
    <dbReference type="NCBI Taxonomy" id="2077276"/>
    <lineage>
        <taxon>Eukaryota</taxon>
        <taxon>Sar</taxon>
        <taxon>Stramenopiles</taxon>
        <taxon>Oomycota</taxon>
        <taxon>Peronosporomycetes</taxon>
        <taxon>Peronosporales</taxon>
        <taxon>Peronosporaceae</taxon>
        <taxon>Phytophthora</taxon>
    </lineage>
</organism>
<dbReference type="EMBL" id="BSXW01000284">
    <property type="protein sequence ID" value="GMF17511.1"/>
    <property type="molecule type" value="Genomic_DNA"/>
</dbReference>
<proteinExistence type="predicted"/>
<dbReference type="AlphaFoldDB" id="A0A9W6WV65"/>
<dbReference type="OrthoDB" id="168429at2759"/>
<evidence type="ECO:0000313" key="2">
    <source>
        <dbReference type="EMBL" id="GMF17511.1"/>
    </source>
</evidence>